<dbReference type="UniPathway" id="UPA00109">
    <property type="reaction ID" value="UER00187"/>
</dbReference>
<comment type="cofactor">
    <cofactor evidence="9">
        <name>Mg(2+)</name>
        <dbReference type="ChEBI" id="CHEBI:18420"/>
    </cofactor>
    <text evidence="9">Binds a second Mg(2+) ion via substrate during catalysis.</text>
</comment>
<evidence type="ECO:0000313" key="17">
    <source>
        <dbReference type="Proteomes" id="UP000014139"/>
    </source>
</evidence>
<evidence type="ECO:0000256" key="11">
    <source>
        <dbReference type="PIRSR" id="PIRSR001400-2"/>
    </source>
</evidence>
<evidence type="ECO:0000256" key="10">
    <source>
        <dbReference type="PIRSR" id="PIRSR001400-1"/>
    </source>
</evidence>
<dbReference type="OrthoDB" id="9804716at2"/>
<evidence type="ECO:0000259" key="15">
    <source>
        <dbReference type="SMART" id="SM01193"/>
    </source>
</evidence>
<evidence type="ECO:0000256" key="4">
    <source>
        <dbReference type="ARBA" id="ARBA00017068"/>
    </source>
</evidence>
<name>R1I219_9PSEU</name>
<feature type="binding site" evidence="9 12">
    <location>
        <position position="312"/>
    </location>
    <ligand>
        <name>Mg(2+)</name>
        <dbReference type="ChEBI" id="CHEBI:18420"/>
    </ligand>
</feature>
<dbReference type="SFLD" id="SFLDG00178">
    <property type="entry name" value="enolase"/>
    <property type="match status" value="1"/>
</dbReference>
<evidence type="ECO:0000256" key="13">
    <source>
        <dbReference type="SAM" id="MobiDB-lite"/>
    </source>
</evidence>
<keyword evidence="17" id="KW-1185">Reference proteome</keyword>
<feature type="domain" description="Enolase N-terminal" evidence="15">
    <location>
        <begin position="4"/>
        <end position="134"/>
    </location>
</feature>
<dbReference type="PANTHER" id="PTHR11902:SF1">
    <property type="entry name" value="ENOLASE"/>
    <property type="match status" value="1"/>
</dbReference>
<feature type="binding site" evidence="9">
    <location>
        <position position="388"/>
    </location>
    <ligand>
        <name>(2R)-2-phosphoglycerate</name>
        <dbReference type="ChEBI" id="CHEBI:58289"/>
    </ligand>
</feature>
<dbReference type="PANTHER" id="PTHR11902">
    <property type="entry name" value="ENOLASE"/>
    <property type="match status" value="1"/>
</dbReference>
<dbReference type="SFLD" id="SFLDS00001">
    <property type="entry name" value="Enolase"/>
    <property type="match status" value="1"/>
</dbReference>
<evidence type="ECO:0000256" key="3">
    <source>
        <dbReference type="ARBA" id="ARBA00012058"/>
    </source>
</evidence>
<feature type="binding site" evidence="9 12">
    <location>
        <position position="285"/>
    </location>
    <ligand>
        <name>Mg(2+)</name>
        <dbReference type="ChEBI" id="CHEBI:18420"/>
    </ligand>
</feature>
<protein>
    <recommendedName>
        <fullName evidence="4 9">Enolase</fullName>
        <ecNumber evidence="3 9">4.2.1.11</ecNumber>
    </recommendedName>
    <alternativeName>
        <fullName evidence="9">2-phospho-D-glycerate hydro-lyase</fullName>
    </alternativeName>
    <alternativeName>
        <fullName evidence="9">2-phosphoglycerate dehydratase</fullName>
    </alternativeName>
</protein>
<evidence type="ECO:0000256" key="1">
    <source>
        <dbReference type="ARBA" id="ARBA00005031"/>
    </source>
</evidence>
<feature type="binding site" evidence="11">
    <location>
        <position position="285"/>
    </location>
    <ligand>
        <name>substrate</name>
    </ligand>
</feature>
<dbReference type="GO" id="GO:0005576">
    <property type="term" value="C:extracellular region"/>
    <property type="evidence" value="ECO:0007669"/>
    <property type="project" value="UniProtKB-SubCell"/>
</dbReference>
<dbReference type="Pfam" id="PF03952">
    <property type="entry name" value="Enolase_N"/>
    <property type="match status" value="1"/>
</dbReference>
<evidence type="ECO:0000256" key="7">
    <source>
        <dbReference type="ARBA" id="ARBA00023152"/>
    </source>
</evidence>
<feature type="binding site" evidence="9">
    <location>
        <position position="367"/>
    </location>
    <ligand>
        <name>(2R)-2-phosphoglycerate</name>
        <dbReference type="ChEBI" id="CHEBI:58289"/>
    </ligand>
</feature>
<evidence type="ECO:0000256" key="9">
    <source>
        <dbReference type="HAMAP-Rule" id="MF_00318"/>
    </source>
</evidence>
<evidence type="ECO:0000256" key="5">
    <source>
        <dbReference type="ARBA" id="ARBA00022525"/>
    </source>
</evidence>
<dbReference type="HAMAP" id="MF_00318">
    <property type="entry name" value="Enolase"/>
    <property type="match status" value="1"/>
</dbReference>
<dbReference type="SUPFAM" id="SSF51604">
    <property type="entry name" value="Enolase C-terminal domain-like"/>
    <property type="match status" value="1"/>
</dbReference>
<keyword evidence="5 9" id="KW-0964">Secreted</keyword>
<feature type="binding site" evidence="9 12">
    <location>
        <position position="244"/>
    </location>
    <ligand>
        <name>Mg(2+)</name>
        <dbReference type="ChEBI" id="CHEBI:18420"/>
    </ligand>
</feature>
<feature type="binding site" evidence="11">
    <location>
        <position position="157"/>
    </location>
    <ligand>
        <name>substrate</name>
    </ligand>
</feature>
<dbReference type="AlphaFoldDB" id="R1I219"/>
<dbReference type="PRINTS" id="PR00148">
    <property type="entry name" value="ENOLASE"/>
</dbReference>
<dbReference type="Gene3D" id="3.20.20.120">
    <property type="entry name" value="Enolase-like C-terminal domain"/>
    <property type="match status" value="1"/>
</dbReference>
<evidence type="ECO:0000256" key="2">
    <source>
        <dbReference type="ARBA" id="ARBA00009604"/>
    </source>
</evidence>
<proteinExistence type="inferred from homology"/>
<comment type="caution">
    <text evidence="16">The sequence shown here is derived from an EMBL/GenBank/DDBJ whole genome shotgun (WGS) entry which is preliminary data.</text>
</comment>
<keyword evidence="7 9" id="KW-0324">Glycolysis</keyword>
<evidence type="ECO:0000256" key="6">
    <source>
        <dbReference type="ARBA" id="ARBA00022842"/>
    </source>
</evidence>
<feature type="region of interest" description="Disordered" evidence="13">
    <location>
        <begin position="29"/>
        <end position="54"/>
    </location>
</feature>
<feature type="binding site" evidence="11">
    <location>
        <position position="312"/>
    </location>
    <ligand>
        <name>substrate</name>
    </ligand>
</feature>
<keyword evidence="8 9" id="KW-0456">Lyase</keyword>
<feature type="domain" description="Enolase C-terminal TIM barrel" evidence="14">
    <location>
        <begin position="141"/>
        <end position="419"/>
    </location>
</feature>
<keyword evidence="6 9" id="KW-0460">Magnesium</keyword>
<dbReference type="Proteomes" id="UP000014139">
    <property type="component" value="Unassembled WGS sequence"/>
</dbReference>
<feature type="binding site" evidence="11">
    <location>
        <position position="166"/>
    </location>
    <ligand>
        <name>substrate</name>
    </ligand>
</feature>
<comment type="catalytic activity">
    <reaction evidence="9">
        <text>(2R)-2-phosphoglycerate = phosphoenolpyruvate + H2O</text>
        <dbReference type="Rhea" id="RHEA:10164"/>
        <dbReference type="ChEBI" id="CHEBI:15377"/>
        <dbReference type="ChEBI" id="CHEBI:58289"/>
        <dbReference type="ChEBI" id="CHEBI:58702"/>
        <dbReference type="EC" id="4.2.1.11"/>
    </reaction>
</comment>
<comment type="pathway">
    <text evidence="1 9">Carbohydrate degradation; glycolysis; pyruvate from D-glyceraldehyde 3-phosphate: step 4/5.</text>
</comment>
<dbReference type="SMART" id="SM01193">
    <property type="entry name" value="Enolase_N"/>
    <property type="match status" value="1"/>
</dbReference>
<feature type="binding site" evidence="9">
    <location>
        <position position="337"/>
    </location>
    <ligand>
        <name>(2R)-2-phosphoglycerate</name>
        <dbReference type="ChEBI" id="CHEBI:58289"/>
    </ligand>
</feature>
<dbReference type="InterPro" id="IPR000941">
    <property type="entry name" value="Enolase"/>
</dbReference>
<evidence type="ECO:0000259" key="14">
    <source>
        <dbReference type="SMART" id="SM01192"/>
    </source>
</evidence>
<dbReference type="InterPro" id="IPR020810">
    <property type="entry name" value="Enolase_C"/>
</dbReference>
<dbReference type="GO" id="GO:0006096">
    <property type="term" value="P:glycolytic process"/>
    <property type="evidence" value="ECO:0007669"/>
    <property type="project" value="UniProtKB-UniRule"/>
</dbReference>
<dbReference type="SMART" id="SM01192">
    <property type="entry name" value="Enolase_C"/>
    <property type="match status" value="1"/>
</dbReference>
<comment type="cofactor">
    <cofactor evidence="12">
        <name>Mg(2+)</name>
        <dbReference type="ChEBI" id="CHEBI:18420"/>
    </cofactor>
    <text evidence="12">Mg(2+) is required for catalysis and for stabilizing the dimer.</text>
</comment>
<dbReference type="GO" id="GO:0000015">
    <property type="term" value="C:phosphopyruvate hydratase complex"/>
    <property type="evidence" value="ECO:0007669"/>
    <property type="project" value="InterPro"/>
</dbReference>
<accession>R1I219</accession>
<dbReference type="PIRSF" id="PIRSF001400">
    <property type="entry name" value="Enolase"/>
    <property type="match status" value="1"/>
</dbReference>
<dbReference type="Gene3D" id="3.30.390.10">
    <property type="entry name" value="Enolase-like, N-terminal domain"/>
    <property type="match status" value="1"/>
</dbReference>
<dbReference type="Pfam" id="PF00113">
    <property type="entry name" value="Enolase_C"/>
    <property type="match status" value="1"/>
</dbReference>
<evidence type="ECO:0000256" key="12">
    <source>
        <dbReference type="PIRSR" id="PIRSR001400-3"/>
    </source>
</evidence>
<dbReference type="eggNOG" id="COG0148">
    <property type="taxonomic scope" value="Bacteria"/>
</dbReference>
<gene>
    <name evidence="9 16" type="primary">eno</name>
    <name evidence="16" type="ORF">H480_20829</name>
</gene>
<dbReference type="SFLD" id="SFLDF00002">
    <property type="entry name" value="enolase"/>
    <property type="match status" value="1"/>
</dbReference>
<dbReference type="PATRIC" id="fig|1292037.4.peg.3948"/>
<sequence>MFVIDDLSAWEILESRGRPTVAVSVTFRGGATGTTQVPSGGSPGKHGGVERRDGDPRRFGGLGVLGVCRTIETEIRDAVVGRRFTGLTELDRALASLDGTADKSRLGANATLGVSQATAVALAAHRGVPLHRLLSGCAGTSERLPLPFFNVVNGGAHATNRLRMLEFMIAPVGAPSIREGIRWCAEIYAMLRHNVLRGHGNINLGYEGGFAPDIVEPEEALRLILEATVDAGYTPGTQIGLAIDAEADNLVADGGYDLGGPVVSTAGLVDRYEQMMRTYFVFSVEDAVAAPDRDGWALLRSRLGDRLQLVADAALGTQAANIRDAAGTGLGNAALIKPNQAGTVTETLEAIAAAREAGWTAMISHRSGETGDTFIADLAVATGVGQIKAGAPAGGERVAKYNRLIEIELRSGDLPVGPPL</sequence>
<keyword evidence="9" id="KW-0963">Cytoplasm</keyword>
<comment type="similarity">
    <text evidence="2 9">Belongs to the enolase family.</text>
</comment>
<evidence type="ECO:0000256" key="8">
    <source>
        <dbReference type="ARBA" id="ARBA00023239"/>
    </source>
</evidence>
<organism evidence="16 17">
    <name type="scientific">Amycolatopsis vancoresmycina DSM 44592</name>
    <dbReference type="NCBI Taxonomy" id="1292037"/>
    <lineage>
        <taxon>Bacteria</taxon>
        <taxon>Bacillati</taxon>
        <taxon>Actinomycetota</taxon>
        <taxon>Actinomycetes</taxon>
        <taxon>Pseudonocardiales</taxon>
        <taxon>Pseudonocardiaceae</taxon>
        <taxon>Amycolatopsis</taxon>
    </lineage>
</organism>
<comment type="subcellular location">
    <subcellularLocation>
        <location evidence="9">Cytoplasm</location>
    </subcellularLocation>
    <subcellularLocation>
        <location evidence="9">Secreted</location>
    </subcellularLocation>
    <subcellularLocation>
        <location evidence="9">Cell surface</location>
    </subcellularLocation>
    <text evidence="9">Fractions of enolase are present in both the cytoplasm and on the cell surface.</text>
</comment>
<dbReference type="EC" id="4.2.1.11" evidence="3 9"/>
<feature type="binding site" evidence="9">
    <location>
        <position position="366"/>
    </location>
    <ligand>
        <name>(2R)-2-phosphoglycerate</name>
        <dbReference type="ChEBI" id="CHEBI:58289"/>
    </ligand>
</feature>
<dbReference type="GO" id="GO:0004634">
    <property type="term" value="F:phosphopyruvate hydratase activity"/>
    <property type="evidence" value="ECO:0007669"/>
    <property type="project" value="UniProtKB-UniRule"/>
</dbReference>
<feature type="binding site" evidence="11">
    <location>
        <position position="388"/>
    </location>
    <ligand>
        <name>substrate</name>
    </ligand>
</feature>
<reference evidence="16 17" key="1">
    <citation type="submission" date="2013-02" db="EMBL/GenBank/DDBJ databases">
        <title>Draft genome sequence of Amycolatopsis vancoresmycina strain DSM 44592T.</title>
        <authorList>
            <person name="Kumar S."/>
            <person name="Kaur N."/>
            <person name="Kaur C."/>
            <person name="Raghava G.P.S."/>
            <person name="Mayilraj S."/>
        </authorList>
    </citation>
    <scope>NUCLEOTIDE SEQUENCE [LARGE SCALE GENOMIC DNA]</scope>
    <source>
        <strain evidence="16 17">DSM 44592</strain>
    </source>
</reference>
<evidence type="ECO:0000313" key="16">
    <source>
        <dbReference type="EMBL" id="EOD66571.1"/>
    </source>
</evidence>
<dbReference type="GO" id="GO:0000287">
    <property type="term" value="F:magnesium ion binding"/>
    <property type="evidence" value="ECO:0007669"/>
    <property type="project" value="UniProtKB-UniRule"/>
</dbReference>
<dbReference type="InterPro" id="IPR020811">
    <property type="entry name" value="Enolase_N"/>
</dbReference>
<dbReference type="SUPFAM" id="SSF54826">
    <property type="entry name" value="Enolase N-terminal domain-like"/>
    <property type="match status" value="1"/>
</dbReference>
<feature type="active site" description="Proton donor" evidence="9 10">
    <location>
        <position position="207"/>
    </location>
</feature>
<comment type="caution">
    <text evidence="9">Lacks conserved residue(s) required for the propagation of feature annotation.</text>
</comment>
<keyword evidence="9 12" id="KW-0479">Metal-binding</keyword>
<dbReference type="GO" id="GO:0009986">
    <property type="term" value="C:cell surface"/>
    <property type="evidence" value="ECO:0007669"/>
    <property type="project" value="UniProtKB-SubCell"/>
</dbReference>
<comment type="function">
    <text evidence="9">Catalyzes the reversible conversion of 2-phosphoglycerate (2-PG) into phosphoenolpyruvate (PEP). It is essential for the degradation of carbohydrates via glycolysis.</text>
</comment>
<dbReference type="InterPro" id="IPR036849">
    <property type="entry name" value="Enolase-like_C_sf"/>
</dbReference>
<feature type="binding site" evidence="11">
    <location>
        <begin position="364"/>
        <end position="367"/>
    </location>
    <ligand>
        <name>substrate</name>
    </ligand>
</feature>
<feature type="active site" description="Proton acceptor" evidence="9 10">
    <location>
        <position position="337"/>
    </location>
</feature>
<dbReference type="RefSeq" id="WP_003090461.1">
    <property type="nucleotide sequence ID" value="NZ_AOUO01000298.1"/>
</dbReference>
<dbReference type="InterPro" id="IPR029017">
    <property type="entry name" value="Enolase-like_N"/>
</dbReference>
<dbReference type="EMBL" id="AOUO01000298">
    <property type="protein sequence ID" value="EOD66571.1"/>
    <property type="molecule type" value="Genomic_DNA"/>
</dbReference>